<keyword evidence="1" id="KW-0812">Transmembrane</keyword>
<dbReference type="Proteomes" id="UP000327044">
    <property type="component" value="Unassembled WGS sequence"/>
</dbReference>
<accession>A0A1Y1L173</accession>
<dbReference type="EMBL" id="VVIM01000009">
    <property type="protein sequence ID" value="KAB0792984.1"/>
    <property type="molecule type" value="Genomic_DNA"/>
</dbReference>
<evidence type="ECO:0000313" key="4">
    <source>
        <dbReference type="EMBL" id="KAB0792984.1"/>
    </source>
</evidence>
<keyword evidence="2" id="KW-0732">Signal</keyword>
<feature type="transmembrane region" description="Helical" evidence="1">
    <location>
        <begin position="43"/>
        <end position="67"/>
    </location>
</feature>
<dbReference type="InParanoid" id="A0A1Y1L173"/>
<reference evidence="3" key="1">
    <citation type="journal article" date="2016" name="Sci. Rep.">
        <title>Molecular characterization of firefly nuptial gifts: a multi-omics approach sheds light on postcopulatory sexual selection.</title>
        <authorList>
            <person name="Al-Wathiqui N."/>
            <person name="Fallon T.R."/>
            <person name="South A."/>
            <person name="Weng J.K."/>
            <person name="Lewis S.M."/>
        </authorList>
    </citation>
    <scope>NUCLEOTIDE SEQUENCE</scope>
</reference>
<reference evidence="4" key="3">
    <citation type="submission" date="2019-08" db="EMBL/GenBank/DDBJ databases">
        <authorList>
            <consortium name="Photinus pyralis genome working group"/>
            <person name="Fallon T.R."/>
            <person name="Sander Lower S.E."/>
            <person name="Weng J.-K."/>
        </authorList>
    </citation>
    <scope>NUCLEOTIDE SEQUENCE</scope>
    <source>
        <strain evidence="4">1611_PpyrPB1</strain>
        <tissue evidence="4">Whole body</tissue>
    </source>
</reference>
<sequence length="152" mass="17372">METILFIIIVLFGDVISQAAEDDGLVGLNKTITTPKKMHGGFCGLNATGVFAIAFTLIFIGTALYYAHYCYPVYCPDRFREEDDAVDQELIERQVLNHNAVVNEELEKLNIAPQIHTIDRNDEDLELGERLGWYHVVIHFIKSQIKKRLYNN</sequence>
<name>A0A1Y1L173_PHOPY</name>
<reference evidence="4 6" key="2">
    <citation type="journal article" date="2018" name="Elife">
        <title>Firefly genomes illuminate parallel origins of bioluminescence in beetles.</title>
        <authorList>
            <person name="Fallon T.R."/>
            <person name="Lower S.E."/>
            <person name="Chang C.H."/>
            <person name="Bessho-Uehara M."/>
            <person name="Martin G.J."/>
            <person name="Bewick A.J."/>
            <person name="Behringer M."/>
            <person name="Debat H.J."/>
            <person name="Wong I."/>
            <person name="Day J.C."/>
            <person name="Suvorov A."/>
            <person name="Silva C.J."/>
            <person name="Stanger-Hall K.F."/>
            <person name="Hall D.W."/>
            <person name="Schmitz R.J."/>
            <person name="Nelson D.R."/>
            <person name="Lewis S.M."/>
            <person name="Shigenobu S."/>
            <person name="Bybee S.M."/>
            <person name="Larracuente A.M."/>
            <person name="Oba Y."/>
            <person name="Weng J.K."/>
        </authorList>
    </citation>
    <scope>NUCLEOTIDE SEQUENCE [LARGE SCALE GENOMIC DNA]</scope>
    <source>
        <strain evidence="4">1611_PpyrPB1</strain>
        <tissue evidence="4">Whole body</tissue>
    </source>
</reference>
<feature type="chain" id="PRO_5033750350" evidence="2">
    <location>
        <begin position="20"/>
        <end position="152"/>
    </location>
</feature>
<keyword evidence="1" id="KW-1133">Transmembrane helix</keyword>
<evidence type="ECO:0000313" key="6">
    <source>
        <dbReference type="Proteomes" id="UP000327044"/>
    </source>
</evidence>
<dbReference type="EMBL" id="GEZM01069553">
    <property type="protein sequence ID" value="JAV66538.1"/>
    <property type="molecule type" value="Transcribed_RNA"/>
</dbReference>
<evidence type="ECO:0000313" key="5">
    <source>
        <dbReference type="EMBL" id="KAB0800163.1"/>
    </source>
</evidence>
<organism evidence="3">
    <name type="scientific">Photinus pyralis</name>
    <name type="common">Common eastern firefly</name>
    <name type="synonym">Lampyris pyralis</name>
    <dbReference type="NCBI Taxonomy" id="7054"/>
    <lineage>
        <taxon>Eukaryota</taxon>
        <taxon>Metazoa</taxon>
        <taxon>Ecdysozoa</taxon>
        <taxon>Arthropoda</taxon>
        <taxon>Hexapoda</taxon>
        <taxon>Insecta</taxon>
        <taxon>Pterygota</taxon>
        <taxon>Neoptera</taxon>
        <taxon>Endopterygota</taxon>
        <taxon>Coleoptera</taxon>
        <taxon>Polyphaga</taxon>
        <taxon>Elateriformia</taxon>
        <taxon>Elateroidea</taxon>
        <taxon>Lampyridae</taxon>
        <taxon>Lampyrinae</taxon>
        <taxon>Photinus</taxon>
    </lineage>
</organism>
<proteinExistence type="predicted"/>
<keyword evidence="1" id="KW-0472">Membrane</keyword>
<gene>
    <name evidence="5" type="ORF">PPYR_08043</name>
    <name evidence="4" type="ORF">PPYR_12604</name>
</gene>
<evidence type="ECO:0000256" key="2">
    <source>
        <dbReference type="SAM" id="SignalP"/>
    </source>
</evidence>
<feature type="signal peptide" evidence="2">
    <location>
        <begin position="1"/>
        <end position="19"/>
    </location>
</feature>
<keyword evidence="6" id="KW-1185">Reference proteome</keyword>
<evidence type="ECO:0000256" key="1">
    <source>
        <dbReference type="SAM" id="Phobius"/>
    </source>
</evidence>
<dbReference type="AlphaFoldDB" id="A0A1Y1L173"/>
<evidence type="ECO:0000313" key="3">
    <source>
        <dbReference type="EMBL" id="JAV66538.1"/>
    </source>
</evidence>
<protein>
    <submittedName>
        <fullName evidence="3">Uncharacterized protein</fullName>
    </submittedName>
</protein>
<dbReference type="EMBL" id="VVIM01000005">
    <property type="protein sequence ID" value="KAB0800163.1"/>
    <property type="molecule type" value="Genomic_DNA"/>
</dbReference>